<name>A0A978W0F9_ZIZJJ</name>
<dbReference type="InterPro" id="IPR036388">
    <property type="entry name" value="WH-like_DNA-bd_sf"/>
</dbReference>
<dbReference type="PANTHER" id="PTHR23155">
    <property type="entry name" value="DISEASE RESISTANCE PROTEIN RP"/>
    <property type="match status" value="1"/>
</dbReference>
<comment type="caution">
    <text evidence="6">The sequence shown here is derived from an EMBL/GenBank/DDBJ whole genome shotgun (WGS) entry which is preliminary data.</text>
</comment>
<dbReference type="InterPro" id="IPR027417">
    <property type="entry name" value="P-loop_NTPase"/>
</dbReference>
<accession>A0A978W0F9</accession>
<dbReference type="Gene3D" id="1.10.8.430">
    <property type="entry name" value="Helical domain of apoptotic protease-activating factors"/>
    <property type="match status" value="1"/>
</dbReference>
<evidence type="ECO:0000259" key="4">
    <source>
        <dbReference type="Pfam" id="PF03168"/>
    </source>
</evidence>
<sequence length="432" mass="49995">MEVANFCKISPSFRVHELQPLAYEKAWELFRNKIFQYDYGGQCPTYLEQLSRNIVDKCEGLPLAIVAIAGLLKTKNKTTVEWQKLHDSLSSELDSNLHLTSIIKILSLSYFDLPYHLKSCFLYFGMYPEDYSIRCSRLIRQWIADGFVNQKKDKTLEEVALEYLFELIHRSLVQHFLKMLPLPPAPPQTPPFSTPPQRHATPVSLNQIIISKPAMNLATPVPKKPNSDTEKLIKHTILRQTQPRKTNPLIWCGAIFCLIFSLLLIFFGIATLIIFLVVRPKIPLFDIPNANLNAIYFDSPEYFNGDFIFLANFSNPNRKIDVRFEYLDLELYFSDRLISTQALQPFTQRPRETRLESIHLVSSLVYLPQNHAHELRTQVQNNKVNYNMRGTFKVRATLGMIHFSYWLHSRCQLQMTGPPTGALVARSCRTKR</sequence>
<dbReference type="InterPro" id="IPR004864">
    <property type="entry name" value="LEA_2"/>
</dbReference>
<evidence type="ECO:0000256" key="3">
    <source>
        <dbReference type="SAM" id="Phobius"/>
    </source>
</evidence>
<dbReference type="Gene3D" id="1.10.10.10">
    <property type="entry name" value="Winged helix-like DNA-binding domain superfamily/Winged helix DNA-binding domain"/>
    <property type="match status" value="1"/>
</dbReference>
<dbReference type="Proteomes" id="UP000813462">
    <property type="component" value="Unassembled WGS sequence"/>
</dbReference>
<dbReference type="EMBL" id="JAEACU010000001">
    <property type="protein sequence ID" value="KAH7545443.1"/>
    <property type="molecule type" value="Genomic_DNA"/>
</dbReference>
<keyword evidence="2" id="KW-0611">Plant defense</keyword>
<evidence type="ECO:0000256" key="1">
    <source>
        <dbReference type="ARBA" id="ARBA00022737"/>
    </source>
</evidence>
<keyword evidence="3" id="KW-0472">Membrane</keyword>
<feature type="transmembrane region" description="Helical" evidence="3">
    <location>
        <begin position="248"/>
        <end position="278"/>
    </location>
</feature>
<evidence type="ECO:0008006" key="8">
    <source>
        <dbReference type="Google" id="ProtNLM"/>
    </source>
</evidence>
<dbReference type="PANTHER" id="PTHR23155:SF1052">
    <property type="entry name" value="DISEASE RESISTANCE PROTEIN RPM1"/>
    <property type="match status" value="1"/>
</dbReference>
<dbReference type="Pfam" id="PF23559">
    <property type="entry name" value="WHD_DRP"/>
    <property type="match status" value="1"/>
</dbReference>
<proteinExistence type="predicted"/>
<organism evidence="6 7">
    <name type="scientific">Ziziphus jujuba var. spinosa</name>
    <dbReference type="NCBI Taxonomy" id="714518"/>
    <lineage>
        <taxon>Eukaryota</taxon>
        <taxon>Viridiplantae</taxon>
        <taxon>Streptophyta</taxon>
        <taxon>Embryophyta</taxon>
        <taxon>Tracheophyta</taxon>
        <taxon>Spermatophyta</taxon>
        <taxon>Magnoliopsida</taxon>
        <taxon>eudicotyledons</taxon>
        <taxon>Gunneridae</taxon>
        <taxon>Pentapetalae</taxon>
        <taxon>rosids</taxon>
        <taxon>fabids</taxon>
        <taxon>Rosales</taxon>
        <taxon>Rhamnaceae</taxon>
        <taxon>Paliureae</taxon>
        <taxon>Ziziphus</taxon>
    </lineage>
</organism>
<evidence type="ECO:0000313" key="6">
    <source>
        <dbReference type="EMBL" id="KAH7545443.1"/>
    </source>
</evidence>
<evidence type="ECO:0000259" key="5">
    <source>
        <dbReference type="Pfam" id="PF23559"/>
    </source>
</evidence>
<dbReference type="GO" id="GO:0098542">
    <property type="term" value="P:defense response to other organism"/>
    <property type="evidence" value="ECO:0007669"/>
    <property type="project" value="TreeGrafter"/>
</dbReference>
<dbReference type="InterPro" id="IPR044974">
    <property type="entry name" value="Disease_R_plants"/>
</dbReference>
<dbReference type="GO" id="GO:0043531">
    <property type="term" value="F:ADP binding"/>
    <property type="evidence" value="ECO:0007669"/>
    <property type="project" value="InterPro"/>
</dbReference>
<keyword evidence="1" id="KW-0677">Repeat</keyword>
<dbReference type="InterPro" id="IPR058922">
    <property type="entry name" value="WHD_DRP"/>
</dbReference>
<reference evidence="6" key="1">
    <citation type="journal article" date="2021" name="Front. Plant Sci.">
        <title>Chromosome-Scale Genome Assembly for Chinese Sour Jujube and Insights Into Its Genome Evolution and Domestication Signature.</title>
        <authorList>
            <person name="Shen L.-Y."/>
            <person name="Luo H."/>
            <person name="Wang X.-L."/>
            <person name="Wang X.-M."/>
            <person name="Qiu X.-J."/>
            <person name="Liu H."/>
            <person name="Zhou S.-S."/>
            <person name="Jia K.-H."/>
            <person name="Nie S."/>
            <person name="Bao Y.-T."/>
            <person name="Zhang R.-G."/>
            <person name="Yun Q.-Z."/>
            <person name="Chai Y.-H."/>
            <person name="Lu J.-Y."/>
            <person name="Li Y."/>
            <person name="Zhao S.-W."/>
            <person name="Mao J.-F."/>
            <person name="Jia S.-G."/>
            <person name="Mao Y.-M."/>
        </authorList>
    </citation>
    <scope>NUCLEOTIDE SEQUENCE</scope>
    <source>
        <strain evidence="6">AT0</strain>
        <tissue evidence="6">Leaf</tissue>
    </source>
</reference>
<dbReference type="FunFam" id="1.10.10.10:FF:000322">
    <property type="entry name" value="Probable disease resistance protein At1g63360"/>
    <property type="match status" value="1"/>
</dbReference>
<dbReference type="Pfam" id="PF03168">
    <property type="entry name" value="LEA_2"/>
    <property type="match status" value="1"/>
</dbReference>
<dbReference type="InterPro" id="IPR042197">
    <property type="entry name" value="Apaf_helical"/>
</dbReference>
<protein>
    <recommendedName>
        <fullName evidence="8">NB-ARC domain-containing protein</fullName>
    </recommendedName>
</protein>
<dbReference type="AlphaFoldDB" id="A0A978W0F9"/>
<evidence type="ECO:0000256" key="2">
    <source>
        <dbReference type="ARBA" id="ARBA00022821"/>
    </source>
</evidence>
<gene>
    <name evidence="6" type="ORF">FEM48_Zijuj01G0094500</name>
</gene>
<keyword evidence="3" id="KW-1133">Transmembrane helix</keyword>
<evidence type="ECO:0000313" key="7">
    <source>
        <dbReference type="Proteomes" id="UP000813462"/>
    </source>
</evidence>
<dbReference type="SUPFAM" id="SSF52540">
    <property type="entry name" value="P-loop containing nucleoside triphosphate hydrolases"/>
    <property type="match status" value="1"/>
</dbReference>
<keyword evidence="3" id="KW-0812">Transmembrane</keyword>
<feature type="domain" description="Disease resistance protein winged helix" evidence="5">
    <location>
        <begin position="126"/>
        <end position="174"/>
    </location>
</feature>
<feature type="domain" description="Late embryogenesis abundant protein LEA-2 subgroup" evidence="4">
    <location>
        <begin position="314"/>
        <end position="411"/>
    </location>
</feature>